<dbReference type="SUPFAM" id="SSF48371">
    <property type="entry name" value="ARM repeat"/>
    <property type="match status" value="1"/>
</dbReference>
<evidence type="ECO:0000256" key="4">
    <source>
        <dbReference type="SAM" id="MobiDB-lite"/>
    </source>
</evidence>
<dbReference type="GO" id="GO:0000480">
    <property type="term" value="P:endonucleolytic cleavage in 5'-ETS of tricistronic rRNA transcript (SSU-rRNA, 5.8S rRNA, LSU-rRNA)"/>
    <property type="evidence" value="ECO:0007669"/>
    <property type="project" value="TreeGrafter"/>
</dbReference>
<dbReference type="AlphaFoldDB" id="A0A7I8KER9"/>
<dbReference type="InterPro" id="IPR011989">
    <property type="entry name" value="ARM-like"/>
</dbReference>
<evidence type="ECO:0000256" key="3">
    <source>
        <dbReference type="PROSITE-ProRule" id="PRU00317"/>
    </source>
</evidence>
<dbReference type="InterPro" id="IPR016024">
    <property type="entry name" value="ARM-type_fold"/>
</dbReference>
<keyword evidence="2" id="KW-0810">Translation regulation</keyword>
<dbReference type="PANTHER" id="PTHR13102">
    <property type="entry name" value="NUCLEOLAR PROTEIN 9"/>
    <property type="match status" value="1"/>
</dbReference>
<evidence type="ECO:0000256" key="2">
    <source>
        <dbReference type="ARBA" id="ARBA00022845"/>
    </source>
</evidence>
<reference evidence="5" key="1">
    <citation type="submission" date="2020-02" db="EMBL/GenBank/DDBJ databases">
        <authorList>
            <person name="Scholz U."/>
            <person name="Mascher M."/>
            <person name="Fiebig A."/>
        </authorList>
    </citation>
    <scope>NUCLEOTIDE SEQUENCE</scope>
</reference>
<dbReference type="GO" id="GO:0030686">
    <property type="term" value="C:90S preribosome"/>
    <property type="evidence" value="ECO:0007669"/>
    <property type="project" value="TreeGrafter"/>
</dbReference>
<feature type="compositionally biased region" description="Basic residues" evidence="4">
    <location>
        <begin position="806"/>
        <end position="818"/>
    </location>
</feature>
<dbReference type="InterPro" id="IPR040000">
    <property type="entry name" value="NOP9"/>
</dbReference>
<feature type="region of interest" description="Disordered" evidence="4">
    <location>
        <begin position="1"/>
        <end position="57"/>
    </location>
</feature>
<feature type="compositionally biased region" description="Basic residues" evidence="4">
    <location>
        <begin position="19"/>
        <end position="30"/>
    </location>
</feature>
<dbReference type="GO" id="GO:0003723">
    <property type="term" value="F:RNA binding"/>
    <property type="evidence" value="ECO:0007669"/>
    <property type="project" value="InterPro"/>
</dbReference>
<feature type="region of interest" description="Disordered" evidence="4">
    <location>
        <begin position="663"/>
        <end position="707"/>
    </location>
</feature>
<proteinExistence type="predicted"/>
<dbReference type="GO" id="GO:0000447">
    <property type="term" value="P:endonucleolytic cleavage in ITS1 to separate SSU-rRNA from 5.8S rRNA and LSU-rRNA from tricistronic rRNA transcript (SSU-rRNA, 5.8S rRNA, LSU-rRNA)"/>
    <property type="evidence" value="ECO:0007669"/>
    <property type="project" value="TreeGrafter"/>
</dbReference>
<feature type="compositionally biased region" description="Basic and acidic residues" evidence="4">
    <location>
        <begin position="666"/>
        <end position="677"/>
    </location>
</feature>
<dbReference type="InterPro" id="IPR001313">
    <property type="entry name" value="Pumilio_RNA-bd_rpt"/>
</dbReference>
<evidence type="ECO:0000313" key="5">
    <source>
        <dbReference type="EMBL" id="CAA7395588.1"/>
    </source>
</evidence>
<dbReference type="PANTHER" id="PTHR13102:SF0">
    <property type="entry name" value="NUCLEOLAR PROTEIN 9"/>
    <property type="match status" value="1"/>
</dbReference>
<gene>
    <name evidence="5" type="ORF">SI8410_05006251</name>
</gene>
<keyword evidence="1" id="KW-0677">Repeat</keyword>
<dbReference type="GO" id="GO:0005730">
    <property type="term" value="C:nucleolus"/>
    <property type="evidence" value="ECO:0007669"/>
    <property type="project" value="TreeGrafter"/>
</dbReference>
<dbReference type="Pfam" id="PF22493">
    <property type="entry name" value="PUF_NOP9"/>
    <property type="match status" value="1"/>
</dbReference>
<dbReference type="PROSITE" id="PS50302">
    <property type="entry name" value="PUM"/>
    <property type="match status" value="1"/>
</dbReference>
<dbReference type="GO" id="GO:0030688">
    <property type="term" value="C:preribosome, small subunit precursor"/>
    <property type="evidence" value="ECO:0007669"/>
    <property type="project" value="TreeGrafter"/>
</dbReference>
<protein>
    <submittedName>
        <fullName evidence="5">Uncharacterized protein</fullName>
    </submittedName>
</protein>
<accession>A0A7I8KER9</accession>
<keyword evidence="6" id="KW-1185">Reference proteome</keyword>
<dbReference type="GO" id="GO:0000472">
    <property type="term" value="P:endonucleolytic cleavage to generate mature 5'-end of SSU-rRNA from (SSU-rRNA, 5.8S rRNA, LSU-rRNA)"/>
    <property type="evidence" value="ECO:0007669"/>
    <property type="project" value="TreeGrafter"/>
</dbReference>
<dbReference type="Proteomes" id="UP000663760">
    <property type="component" value="Chromosome 5"/>
</dbReference>
<dbReference type="GO" id="GO:0000056">
    <property type="term" value="P:ribosomal small subunit export from nucleus"/>
    <property type="evidence" value="ECO:0007669"/>
    <property type="project" value="TreeGrafter"/>
</dbReference>
<feature type="region of interest" description="Disordered" evidence="4">
    <location>
        <begin position="793"/>
        <end position="818"/>
    </location>
</feature>
<sequence>MVENSRKVKDYNSSEAGVKRKSKRNLKTKKGLLGSGDKDHSSSSEPKKTRNIKDVYPKGHVVVEDHHSKKSQKVCTTDVQALESVRGQGLTASAISVLRKKVNPELANYFYQIANLFESNSIDLEEKPVVCGSALEETRGEELGLATDVVLSHTLQILLEGCDFGALCRFLLSSADVFSHIATDKCGSHVAETALKSLFAHLEDPDARSAIEDTLRKICEAVVVDSASVMSSPYGSHVLRSLICLCKGVAVDSLEEYHVTKSSSVLAERLNVKHSQSRGKNPYQSQHGFPDTFKFLVMEMLRQAEDEIATLCANKYSSFVMQTALKLLVGDEEGLLHVILLILGCSKERDPGDCLIDTADAPSILSMLEDTSSSHLLEVILEVAPENLYDEILTKVFRGSLAKIATHHCGNFVIQALLSSAKSQVQVDSIWEELHALFMQLLETGKSGVVASLLAACHRLQTHGRECCQTLANAICSGSDFPSAIVPRMLFLERYFSSKVSSWEWPSGEKMHVVGCLILQVIFRFPKKMIQPYIRSILSMDANHVVQTARDAGGGRVLEAFLCSDSSTQQKIKVIGKLQDCFGELSLNPCGSFTVEKCFDASDLSLKETIAWELLAVRTQLSKTKHGPFIIKKLDIDGLEARPEQWTRRQANKEHTYREFQAAFGSDKERQEGDSHSSARKKHRRPREQMVAQEGGGGGGNGDDARRLSTCEASEFPGLGTSLAKLGFPDAKKDLKRKRPAGLVEGGGGKTFKKNTVDIGSGKERSLTAPASLADYASKEQLTAVEVRSLFQGSMQRESRLPSAEKKKKIPFLRRQRH</sequence>
<dbReference type="OrthoDB" id="392571at2759"/>
<dbReference type="SMART" id="SM00025">
    <property type="entry name" value="Pumilio"/>
    <property type="match status" value="4"/>
</dbReference>
<dbReference type="EMBL" id="LR746268">
    <property type="protein sequence ID" value="CAA7395588.1"/>
    <property type="molecule type" value="Genomic_DNA"/>
</dbReference>
<dbReference type="Gene3D" id="1.25.10.10">
    <property type="entry name" value="Leucine-rich Repeat Variant"/>
    <property type="match status" value="2"/>
</dbReference>
<feature type="compositionally biased region" description="Basic and acidic residues" evidence="4">
    <location>
        <begin position="1"/>
        <end position="12"/>
    </location>
</feature>
<feature type="repeat" description="Pumilio" evidence="3">
    <location>
        <begin position="395"/>
        <end position="432"/>
    </location>
</feature>
<feature type="compositionally biased region" description="Basic and acidic residues" evidence="4">
    <location>
        <begin position="36"/>
        <end position="57"/>
    </location>
</feature>
<evidence type="ECO:0000256" key="1">
    <source>
        <dbReference type="ARBA" id="ARBA00022737"/>
    </source>
</evidence>
<dbReference type="GO" id="GO:0006417">
    <property type="term" value="P:regulation of translation"/>
    <property type="evidence" value="ECO:0007669"/>
    <property type="project" value="UniProtKB-KW"/>
</dbReference>
<organism evidence="5 6">
    <name type="scientific">Spirodela intermedia</name>
    <name type="common">Intermediate duckweed</name>
    <dbReference type="NCBI Taxonomy" id="51605"/>
    <lineage>
        <taxon>Eukaryota</taxon>
        <taxon>Viridiplantae</taxon>
        <taxon>Streptophyta</taxon>
        <taxon>Embryophyta</taxon>
        <taxon>Tracheophyta</taxon>
        <taxon>Spermatophyta</taxon>
        <taxon>Magnoliopsida</taxon>
        <taxon>Liliopsida</taxon>
        <taxon>Araceae</taxon>
        <taxon>Lemnoideae</taxon>
        <taxon>Spirodela</taxon>
    </lineage>
</organism>
<evidence type="ECO:0000313" key="6">
    <source>
        <dbReference type="Proteomes" id="UP000663760"/>
    </source>
</evidence>
<name>A0A7I8KER9_SPIIN</name>